<comment type="caution">
    <text evidence="1">The sequence shown here is derived from an EMBL/GenBank/DDBJ whole genome shotgun (WGS) entry which is preliminary data.</text>
</comment>
<dbReference type="PANTHER" id="PTHR30087:SF1">
    <property type="entry name" value="HYPOTHETICAL CYTOSOLIC PROTEIN"/>
    <property type="match status" value="1"/>
</dbReference>
<gene>
    <name evidence="1" type="ORF">KGMB03357_11990</name>
</gene>
<dbReference type="InterPro" id="IPR007553">
    <property type="entry name" value="2-thiour_desulf"/>
</dbReference>
<proteinExistence type="predicted"/>
<reference evidence="1 2" key="1">
    <citation type="submission" date="2018-10" db="EMBL/GenBank/DDBJ databases">
        <title>Draft Genome Sequence of Anaerotignum sp. KCTC 15736.</title>
        <authorList>
            <person name="Choi S.H."/>
            <person name="Kim J.S."/>
            <person name="Kang S.W."/>
            <person name="Lee J.S."/>
            <person name="Park S.H."/>
        </authorList>
    </citation>
    <scope>NUCLEOTIDE SEQUENCE [LARGE SCALE GENOMIC DNA]</scope>
    <source>
        <strain evidence="1 2">KCTC 15736</strain>
    </source>
</reference>
<name>A0A401LDE2_9FIRM</name>
<evidence type="ECO:0000313" key="2">
    <source>
        <dbReference type="Proteomes" id="UP000287361"/>
    </source>
</evidence>
<organism evidence="1 2">
    <name type="scientific">Anaerotignum faecicola</name>
    <dbReference type="NCBI Taxonomy" id="2358141"/>
    <lineage>
        <taxon>Bacteria</taxon>
        <taxon>Bacillati</taxon>
        <taxon>Bacillota</taxon>
        <taxon>Clostridia</taxon>
        <taxon>Lachnospirales</taxon>
        <taxon>Anaerotignaceae</taxon>
        <taxon>Anaerotignum</taxon>
    </lineage>
</organism>
<dbReference type="OrthoDB" id="9797779at2"/>
<dbReference type="Proteomes" id="UP000287361">
    <property type="component" value="Unassembled WGS sequence"/>
</dbReference>
<dbReference type="PANTHER" id="PTHR30087">
    <property type="entry name" value="INNER MEMBRANE PROTEIN"/>
    <property type="match status" value="1"/>
</dbReference>
<dbReference type="AlphaFoldDB" id="A0A401LDE2"/>
<accession>A0A401LDE2</accession>
<keyword evidence="2" id="KW-1185">Reference proteome</keyword>
<dbReference type="Pfam" id="PF04463">
    <property type="entry name" value="2-thiour_desulf"/>
    <property type="match status" value="1"/>
</dbReference>
<sequence length="141" mass="15029">MKIAVSACLLGRNCKYNGGNNRSQAVLDFLKGHVVIPVCPEVTGGLPVPRVPVELKGGRAINKNGEDVTAYFRRGVEQTMARLSAEEIDLAILQPRSPSCGCREIYDGSFSGKKISGKGLFAQALADAGIPLQSAEELENI</sequence>
<protein>
    <submittedName>
        <fullName evidence="1">Uncharacterized protein</fullName>
    </submittedName>
</protein>
<evidence type="ECO:0000313" key="1">
    <source>
        <dbReference type="EMBL" id="GCB29538.1"/>
    </source>
</evidence>
<dbReference type="EMBL" id="BHVZ01000002">
    <property type="protein sequence ID" value="GCB29538.1"/>
    <property type="molecule type" value="Genomic_DNA"/>
</dbReference>